<dbReference type="EMBL" id="KE356561">
    <property type="protein sequence ID" value="ERG95508.1"/>
    <property type="molecule type" value="Genomic_DNA"/>
</dbReference>
<feature type="domain" description="Nitroreductase" evidence="1">
    <location>
        <begin position="14"/>
        <end position="83"/>
    </location>
</feature>
<dbReference type="eggNOG" id="arCOG00288">
    <property type="taxonomic scope" value="Archaea"/>
</dbReference>
<dbReference type="GO" id="GO:0016491">
    <property type="term" value="F:oxidoreductase activity"/>
    <property type="evidence" value="ECO:0007669"/>
    <property type="project" value="InterPro"/>
</dbReference>
<sequence>MPSQDARDAVVENVMNMSELPETERRVWTVTSSTIAATMLMATAWNKQVSSCPIGGYDDEAVLDLIDADSDQYEPIMLITLGYPAENSADQTNARKHCHPVDEIVHFNEFDPVSSTALRSDSTAPSVADD</sequence>
<accession>U1NFD2</accession>
<evidence type="ECO:0000259" key="1">
    <source>
        <dbReference type="Pfam" id="PF00881"/>
    </source>
</evidence>
<dbReference type="Proteomes" id="UP000030710">
    <property type="component" value="Unassembled WGS sequence"/>
</dbReference>
<dbReference type="Gene3D" id="3.40.109.10">
    <property type="entry name" value="NADH Oxidase"/>
    <property type="match status" value="1"/>
</dbReference>
<name>U1NFD2_9EURY</name>
<protein>
    <submittedName>
        <fullName evidence="2">Nitroreductase</fullName>
    </submittedName>
</protein>
<dbReference type="Pfam" id="PF00881">
    <property type="entry name" value="Nitroreductase"/>
    <property type="match status" value="1"/>
</dbReference>
<dbReference type="SUPFAM" id="SSF55469">
    <property type="entry name" value="FMN-dependent nitroreductase-like"/>
    <property type="match status" value="1"/>
</dbReference>
<proteinExistence type="predicted"/>
<gene>
    <name evidence="2" type="ORF">J07HQW2_01965</name>
</gene>
<evidence type="ECO:0000313" key="2">
    <source>
        <dbReference type="EMBL" id="ERG95508.1"/>
    </source>
</evidence>
<dbReference type="STRING" id="1238425.J07HQW2_01965"/>
<dbReference type="InterPro" id="IPR000415">
    <property type="entry name" value="Nitroreductase-like"/>
</dbReference>
<organism evidence="2 3">
    <name type="scientific">Haloquadratum walsbyi J07HQW2</name>
    <dbReference type="NCBI Taxonomy" id="1238425"/>
    <lineage>
        <taxon>Archaea</taxon>
        <taxon>Methanobacteriati</taxon>
        <taxon>Methanobacteriota</taxon>
        <taxon>Stenosarchaea group</taxon>
        <taxon>Halobacteria</taxon>
        <taxon>Halobacteriales</taxon>
        <taxon>Haloferacaceae</taxon>
        <taxon>Haloquadratum</taxon>
    </lineage>
</organism>
<reference evidence="2 3" key="1">
    <citation type="journal article" date="2013" name="PLoS ONE">
        <title>Assembly-driven community genomics of a hypersaline microbial ecosystem.</title>
        <authorList>
            <person name="Podell S."/>
            <person name="Ugalde J.A."/>
            <person name="Narasingarao P."/>
            <person name="Banfield J.F."/>
            <person name="Heidelberg K.B."/>
            <person name="Allen E.E."/>
        </authorList>
    </citation>
    <scope>NUCLEOTIDE SEQUENCE [LARGE SCALE GENOMIC DNA]</scope>
    <source>
        <strain evidence="3">J07HQW2</strain>
    </source>
</reference>
<dbReference type="AlphaFoldDB" id="U1NFD2"/>
<dbReference type="InterPro" id="IPR029479">
    <property type="entry name" value="Nitroreductase"/>
</dbReference>
<dbReference type="HOGENOM" id="CLU_1933231_0_0_2"/>
<evidence type="ECO:0000313" key="3">
    <source>
        <dbReference type="Proteomes" id="UP000030710"/>
    </source>
</evidence>